<dbReference type="EMBL" id="CP011541">
    <property type="protein sequence ID" value="AKK02789.1"/>
    <property type="molecule type" value="Genomic_DNA"/>
</dbReference>
<organism evidence="2 3">
    <name type="scientific">Corynebacterium epidermidicanis</name>
    <dbReference type="NCBI Taxonomy" id="1050174"/>
    <lineage>
        <taxon>Bacteria</taxon>
        <taxon>Bacillati</taxon>
        <taxon>Actinomycetota</taxon>
        <taxon>Actinomycetes</taxon>
        <taxon>Mycobacteriales</taxon>
        <taxon>Corynebacteriaceae</taxon>
        <taxon>Corynebacterium</taxon>
    </lineage>
</organism>
<sequence>MVHRFIINAPSSQVSSTRALPSSGAKETSPFSASLSQIVVAFFPKCCVSCLAYRAGRSVATVAMECSSLVTPKVIQHKVRLTLLIRVGLTHWSAVDVWRSMACARRLRIGSGARRLALDGWRSALALDAGARCAIASKALCRPFGVVRLRRRAKIRQKSRLYVVRLPRRDDIADVQLKSGTSPTPNLSNTPHQTPATPHTKPHHQTTATPRTKPHHGLV</sequence>
<dbReference type="PATRIC" id="fig|1050174.4.peg.930"/>
<dbReference type="STRING" id="1050174.CEPID_04595"/>
<dbReference type="AlphaFoldDB" id="A0A0G3GNR5"/>
<gene>
    <name evidence="2" type="ORF">CEPID_04595</name>
</gene>
<dbReference type="Proteomes" id="UP000035368">
    <property type="component" value="Chromosome"/>
</dbReference>
<name>A0A0G3GNR5_9CORY</name>
<evidence type="ECO:0000256" key="1">
    <source>
        <dbReference type="SAM" id="MobiDB-lite"/>
    </source>
</evidence>
<evidence type="ECO:0000313" key="2">
    <source>
        <dbReference type="EMBL" id="AKK02789.1"/>
    </source>
</evidence>
<keyword evidence="3" id="KW-1185">Reference proteome</keyword>
<proteinExistence type="predicted"/>
<dbReference type="KEGG" id="cei:CEPID_04595"/>
<evidence type="ECO:0000313" key="3">
    <source>
        <dbReference type="Proteomes" id="UP000035368"/>
    </source>
</evidence>
<protein>
    <submittedName>
        <fullName evidence="2">Uncharacterized protein</fullName>
    </submittedName>
</protein>
<feature type="region of interest" description="Disordered" evidence="1">
    <location>
        <begin position="174"/>
        <end position="219"/>
    </location>
</feature>
<accession>A0A0G3GNR5</accession>
<feature type="compositionally biased region" description="Polar residues" evidence="1">
    <location>
        <begin position="178"/>
        <end position="197"/>
    </location>
</feature>
<reference evidence="2 3" key="1">
    <citation type="submission" date="2015-05" db="EMBL/GenBank/DDBJ databases">
        <title>Complete genome sequence of Corynebacterium epidermidicanis DSM 45586, isolated from the skin of a dog suffering from pruritus.</title>
        <authorList>
            <person name="Ruckert C."/>
            <person name="Albersmeier A."/>
            <person name="Winkler A."/>
            <person name="Tauch A."/>
        </authorList>
    </citation>
    <scope>NUCLEOTIDE SEQUENCE [LARGE SCALE GENOMIC DNA]</scope>
    <source>
        <strain evidence="2 3">DSM 45586</strain>
    </source>
</reference>